<accession>A0A561UKP3</accession>
<dbReference type="OrthoDB" id="4350598at2"/>
<name>A0A561UKP3_9ACTN</name>
<evidence type="ECO:0000256" key="1">
    <source>
        <dbReference type="SAM" id="MobiDB-lite"/>
    </source>
</evidence>
<reference evidence="2 3" key="1">
    <citation type="submission" date="2019-06" db="EMBL/GenBank/DDBJ databases">
        <title>Sequencing the genomes of 1000 actinobacteria strains.</title>
        <authorList>
            <person name="Klenk H.-P."/>
        </authorList>
    </citation>
    <scope>NUCLEOTIDE SEQUENCE [LARGE SCALE GENOMIC DNA]</scope>
    <source>
        <strain evidence="2 3">DSM 44826</strain>
    </source>
</reference>
<comment type="caution">
    <text evidence="2">The sequence shown here is derived from an EMBL/GenBank/DDBJ whole genome shotgun (WGS) entry which is preliminary data.</text>
</comment>
<sequence>MPRPELGPIAVGDPVIVTINNLQGAVDLVSATITKINPVWLVITQTSPSGRRAREWRMRRDSQRERDGLDPYEDQFATPAQHNWDRRLAFATTHLAAQGIELQATSPWNDPDRRILLADLIRQHTTTEA</sequence>
<proteinExistence type="predicted"/>
<protein>
    <submittedName>
        <fullName evidence="2">Uncharacterized protein</fullName>
    </submittedName>
</protein>
<feature type="region of interest" description="Disordered" evidence="1">
    <location>
        <begin position="53"/>
        <end position="75"/>
    </location>
</feature>
<gene>
    <name evidence="2" type="ORF">FHX73_113792</name>
</gene>
<dbReference type="RefSeq" id="WP_145906108.1">
    <property type="nucleotide sequence ID" value="NZ_BAAAMZ010000021.1"/>
</dbReference>
<evidence type="ECO:0000313" key="2">
    <source>
        <dbReference type="EMBL" id="TWF99932.1"/>
    </source>
</evidence>
<evidence type="ECO:0000313" key="3">
    <source>
        <dbReference type="Proteomes" id="UP000317940"/>
    </source>
</evidence>
<feature type="compositionally biased region" description="Basic and acidic residues" evidence="1">
    <location>
        <begin position="53"/>
        <end position="69"/>
    </location>
</feature>
<dbReference type="EMBL" id="VIWT01000001">
    <property type="protein sequence ID" value="TWF99932.1"/>
    <property type="molecule type" value="Genomic_DNA"/>
</dbReference>
<dbReference type="InterPro" id="IPR056982">
    <property type="entry name" value="Phage_ProQ_C-like"/>
</dbReference>
<keyword evidence="3" id="KW-1185">Reference proteome</keyword>
<dbReference type="AlphaFoldDB" id="A0A561UKP3"/>
<dbReference type="Pfam" id="PF24203">
    <property type="entry name" value="Phage_ProQ_C_like"/>
    <property type="match status" value="1"/>
</dbReference>
<organism evidence="2 3">
    <name type="scientific">Kitasatospora viridis</name>
    <dbReference type="NCBI Taxonomy" id="281105"/>
    <lineage>
        <taxon>Bacteria</taxon>
        <taxon>Bacillati</taxon>
        <taxon>Actinomycetota</taxon>
        <taxon>Actinomycetes</taxon>
        <taxon>Kitasatosporales</taxon>
        <taxon>Streptomycetaceae</taxon>
        <taxon>Kitasatospora</taxon>
    </lineage>
</organism>
<dbReference type="Proteomes" id="UP000317940">
    <property type="component" value="Unassembled WGS sequence"/>
</dbReference>